<reference evidence="1" key="1">
    <citation type="submission" date="2022-08" db="EMBL/GenBank/DDBJ databases">
        <authorList>
            <consortium name="DOE Joint Genome Institute"/>
            <person name="Min B."/>
            <person name="Riley R."/>
            <person name="Sierra-Patev S."/>
            <person name="Naranjo-Ortiz M."/>
            <person name="Looney B."/>
            <person name="Konkel Z."/>
            <person name="Slot J.C."/>
            <person name="Sakamoto Y."/>
            <person name="Steenwyk J.L."/>
            <person name="Rokas A."/>
            <person name="Carro J."/>
            <person name="Camarero S."/>
            <person name="Ferreira P."/>
            <person name="Molpeceres G."/>
            <person name="Ruiz-Duenas F.J."/>
            <person name="Serrano A."/>
            <person name="Henrissat B."/>
            <person name="Drula E."/>
            <person name="Hughes K.W."/>
            <person name="Mata J.L."/>
            <person name="Ishikawa N.K."/>
            <person name="Vargas-Isla R."/>
            <person name="Ushijima S."/>
            <person name="Smith C.A."/>
            <person name="Ahrendt S."/>
            <person name="Andreopoulos W."/>
            <person name="He G."/>
            <person name="Labutti K."/>
            <person name="Lipzen A."/>
            <person name="Ng V."/>
            <person name="Sandor L."/>
            <person name="Barry K."/>
            <person name="Martinez A.T."/>
            <person name="Xiao Y."/>
            <person name="Gibbons J.G."/>
            <person name="Terashima K."/>
            <person name="Hibbett D.S."/>
            <person name="Grigoriev I.V."/>
        </authorList>
    </citation>
    <scope>NUCLEOTIDE SEQUENCE</scope>
    <source>
        <strain evidence="1">TFB10827</strain>
    </source>
</reference>
<dbReference type="EMBL" id="MU790965">
    <property type="protein sequence ID" value="KAJ3991720.1"/>
    <property type="molecule type" value="Genomic_DNA"/>
</dbReference>
<evidence type="ECO:0008006" key="3">
    <source>
        <dbReference type="Google" id="ProtNLM"/>
    </source>
</evidence>
<gene>
    <name evidence="1" type="ORF">F5050DRAFT_1905742</name>
</gene>
<keyword evidence="2" id="KW-1185">Reference proteome</keyword>
<dbReference type="Gene3D" id="3.50.50.60">
    <property type="entry name" value="FAD/NAD(P)-binding domain"/>
    <property type="match status" value="1"/>
</dbReference>
<proteinExistence type="predicted"/>
<protein>
    <recommendedName>
        <fullName evidence="3">Glucose-methanol-choline oxidoreductase N-terminal domain-containing protein</fullName>
    </recommendedName>
</protein>
<accession>A0ABQ8PZ47</accession>
<dbReference type="Gene3D" id="3.30.560.10">
    <property type="entry name" value="Glucose Oxidase, domain 3"/>
    <property type="match status" value="1"/>
</dbReference>
<dbReference type="InterPro" id="IPR036188">
    <property type="entry name" value="FAD/NAD-bd_sf"/>
</dbReference>
<comment type="caution">
    <text evidence="1">The sequence shown here is derived from an EMBL/GenBank/DDBJ whole genome shotgun (WGS) entry which is preliminary data.</text>
</comment>
<evidence type="ECO:0000313" key="1">
    <source>
        <dbReference type="EMBL" id="KAJ3991720.1"/>
    </source>
</evidence>
<dbReference type="Proteomes" id="UP001163828">
    <property type="component" value="Unassembled WGS sequence"/>
</dbReference>
<name>A0ABQ8PZ47_9AGAR</name>
<organism evidence="1 2">
    <name type="scientific">Lentinula boryana</name>
    <dbReference type="NCBI Taxonomy" id="40481"/>
    <lineage>
        <taxon>Eukaryota</taxon>
        <taxon>Fungi</taxon>
        <taxon>Dikarya</taxon>
        <taxon>Basidiomycota</taxon>
        <taxon>Agaricomycotina</taxon>
        <taxon>Agaricomycetes</taxon>
        <taxon>Agaricomycetidae</taxon>
        <taxon>Agaricales</taxon>
        <taxon>Marasmiineae</taxon>
        <taxon>Omphalotaceae</taxon>
        <taxon>Lentinula</taxon>
    </lineage>
</organism>
<evidence type="ECO:0000313" key="2">
    <source>
        <dbReference type="Proteomes" id="UP001163828"/>
    </source>
</evidence>
<sequence>MRKYNGGNEGFTPLASQNAQWMFLYQCGNVDLGRNMVLHSINWATIIGDQSWNWENLRHLPKPGDLILHQISIREGVRGVNKIMSYIDENMERVPNECAYSTEDILKRPNFKVSIHDTHVKILDDVSTRLINAEKILLFSGAGTQNHLQEHDILPVVHDLPGIGSNLIDHRVPWSEGAAFCRSDVPMLSPSGKFPQKCYSSPSPDLEVFTTVLALAYKEHARAGCKHQRCTSCLSVTTVEQRKHYIMKSKSPWDVPIISQAHRLCLKLARTEPLESRVDWNYKGGDVENLDMALDGKMDEEL</sequence>